<sequence>MGLLWDVFRIGTSLTVMAISAAYYKKRDMPNSAEVIEVIDGSIELITELVERVRGF</sequence>
<dbReference type="EMBL" id="CAEZTT010000091">
    <property type="protein sequence ID" value="CAB4579575.1"/>
    <property type="molecule type" value="Genomic_DNA"/>
</dbReference>
<accession>A0A6J6EVY3</accession>
<proteinExistence type="predicted"/>
<name>A0A6J6EVY3_9ZZZZ</name>
<protein>
    <submittedName>
        <fullName evidence="1">Unannotated protein</fullName>
    </submittedName>
</protein>
<dbReference type="AlphaFoldDB" id="A0A6J6EVY3"/>
<organism evidence="1">
    <name type="scientific">freshwater metagenome</name>
    <dbReference type="NCBI Taxonomy" id="449393"/>
    <lineage>
        <taxon>unclassified sequences</taxon>
        <taxon>metagenomes</taxon>
        <taxon>ecological metagenomes</taxon>
    </lineage>
</organism>
<gene>
    <name evidence="1" type="ORF">UFOPK1726_00814</name>
</gene>
<reference evidence="1" key="1">
    <citation type="submission" date="2020-05" db="EMBL/GenBank/DDBJ databases">
        <authorList>
            <person name="Chiriac C."/>
            <person name="Salcher M."/>
            <person name="Ghai R."/>
            <person name="Kavagutti S V."/>
        </authorList>
    </citation>
    <scope>NUCLEOTIDE SEQUENCE</scope>
</reference>
<evidence type="ECO:0000313" key="1">
    <source>
        <dbReference type="EMBL" id="CAB4579575.1"/>
    </source>
</evidence>